<organism evidence="1 2">
    <name type="scientific">Pantoea latae</name>
    <dbReference type="NCBI Taxonomy" id="1964541"/>
    <lineage>
        <taxon>Bacteria</taxon>
        <taxon>Pseudomonadati</taxon>
        <taxon>Pseudomonadota</taxon>
        <taxon>Gammaproteobacteria</taxon>
        <taxon>Enterobacterales</taxon>
        <taxon>Erwiniaceae</taxon>
        <taxon>Pantoea</taxon>
    </lineage>
</organism>
<dbReference type="PROSITE" id="PS51257">
    <property type="entry name" value="PROKAR_LIPOPROTEIN"/>
    <property type="match status" value="1"/>
</dbReference>
<evidence type="ECO:0008006" key="3">
    <source>
        <dbReference type="Google" id="ProtNLM"/>
    </source>
</evidence>
<dbReference type="InterPro" id="IPR047937">
    <property type="entry name" value="Eex_IncN-like"/>
</dbReference>
<comment type="caution">
    <text evidence="1">The sequence shown here is derived from an EMBL/GenBank/DDBJ whole genome shotgun (WGS) entry which is preliminary data.</text>
</comment>
<dbReference type="Proteomes" id="UP000192769">
    <property type="component" value="Unassembled WGS sequence"/>
</dbReference>
<proteinExistence type="predicted"/>
<sequence length="77" mass="8440">MKAELISLSLLATILLTGCDADAKSLDWYKAHDKERTAKFEECRKASNPRGTEDCRNAIDATVHGGSVTKSSPDKSW</sequence>
<dbReference type="RefSeq" id="WP_081139547.1">
    <property type="nucleotide sequence ID" value="NZ_MWUE01000017.1"/>
</dbReference>
<dbReference type="AlphaFoldDB" id="A0A1V9DHT9"/>
<gene>
    <name evidence="1" type="ORF">B2J69_12145</name>
</gene>
<dbReference type="EMBL" id="MWUE01000017">
    <property type="protein sequence ID" value="OQP33294.1"/>
    <property type="molecule type" value="Genomic_DNA"/>
</dbReference>
<evidence type="ECO:0000313" key="1">
    <source>
        <dbReference type="EMBL" id="OQP33294.1"/>
    </source>
</evidence>
<evidence type="ECO:0000313" key="2">
    <source>
        <dbReference type="Proteomes" id="UP000192769"/>
    </source>
</evidence>
<dbReference type="NCBIfam" id="NF033894">
    <property type="entry name" value="Eex_IncN"/>
    <property type="match status" value="1"/>
</dbReference>
<protein>
    <recommendedName>
        <fullName evidence="3">EexN family lipoprotein</fullName>
    </recommendedName>
</protein>
<keyword evidence="2" id="KW-1185">Reference proteome</keyword>
<accession>A0A1V9DHT9</accession>
<reference evidence="1 2" key="1">
    <citation type="submission" date="2017-02" db="EMBL/GenBank/DDBJ databases">
        <title>Whole genome shotgun sequence of Pantoea agglomerans strain AS1 isolated from a cycad, Zamia floridana in Central Florida, USA.</title>
        <authorList>
            <person name="Lata P."/>
            <person name="Govindarajan S."/>
            <person name="Qi F."/>
            <person name="Li J.-L."/>
            <person name="Maurya S.K."/>
            <person name="Sahoo M.K."/>
        </authorList>
    </citation>
    <scope>NUCLEOTIDE SEQUENCE [LARGE SCALE GENOMIC DNA]</scope>
    <source>
        <strain evidence="1 2">AS1</strain>
    </source>
</reference>
<dbReference type="OrthoDB" id="6428844at2"/>
<name>A0A1V9DHT9_9GAMM</name>